<dbReference type="InterPro" id="IPR009460">
    <property type="entry name" value="Ryanrecept_TM4-6"/>
</dbReference>
<reference evidence="4 5" key="1">
    <citation type="journal article" date="2018" name="G3 (Bethesda)">
        <title>A High-Quality Reference Genome for the Invasive Mosquitofish Gambusia affinis Using a Chicago Library.</title>
        <authorList>
            <person name="Hoffberg S.L."/>
            <person name="Troendle N.J."/>
            <person name="Glenn T.C."/>
            <person name="Mahmud O."/>
            <person name="Louha S."/>
            <person name="Chalopin D."/>
            <person name="Bennetzen J.L."/>
            <person name="Mauricio R."/>
        </authorList>
    </citation>
    <scope>NUCLEOTIDE SEQUENCE [LARGE SCALE GENOMIC DNA]</scope>
    <source>
        <strain evidence="4">NE01/NJP1002.9</strain>
        <tissue evidence="4">Muscle</tissue>
    </source>
</reference>
<feature type="region of interest" description="Disordered" evidence="1">
    <location>
        <begin position="24"/>
        <end position="49"/>
    </location>
</feature>
<keyword evidence="5" id="KW-1185">Reference proteome</keyword>
<dbReference type="GO" id="GO:0014808">
    <property type="term" value="P:release of sequestered calcium ion into cytosol by sarcoplasmic reticulum"/>
    <property type="evidence" value="ECO:0007669"/>
    <property type="project" value="TreeGrafter"/>
</dbReference>
<dbReference type="GO" id="GO:0034704">
    <property type="term" value="C:calcium channel complex"/>
    <property type="evidence" value="ECO:0007669"/>
    <property type="project" value="TreeGrafter"/>
</dbReference>
<dbReference type="GO" id="GO:0042383">
    <property type="term" value="C:sarcolemma"/>
    <property type="evidence" value="ECO:0007669"/>
    <property type="project" value="TreeGrafter"/>
</dbReference>
<keyword evidence="2" id="KW-0472">Membrane</keyword>
<protein>
    <recommendedName>
        <fullName evidence="3">Ryanodine Receptor TM 4-6 domain-containing protein</fullName>
    </recommendedName>
</protein>
<proteinExistence type="predicted"/>
<evidence type="ECO:0000313" key="4">
    <source>
        <dbReference type="EMBL" id="PWA14117.1"/>
    </source>
</evidence>
<keyword evidence="2" id="KW-1133">Transmembrane helix</keyword>
<evidence type="ECO:0000259" key="3">
    <source>
        <dbReference type="Pfam" id="PF06459"/>
    </source>
</evidence>
<dbReference type="AlphaFoldDB" id="A0A315UPL3"/>
<accession>A0A315UPL3</accession>
<dbReference type="PANTHER" id="PTHR46399:SF7">
    <property type="entry name" value="RYANODINE RECEPTOR 2"/>
    <property type="match status" value="1"/>
</dbReference>
<dbReference type="GO" id="GO:0006874">
    <property type="term" value="P:intracellular calcium ion homeostasis"/>
    <property type="evidence" value="ECO:0007669"/>
    <property type="project" value="InterPro"/>
</dbReference>
<comment type="caution">
    <text evidence="4">The sequence shown here is derived from an EMBL/GenBank/DDBJ whole genome shotgun (WGS) entry which is preliminary data.</text>
</comment>
<keyword evidence="2" id="KW-0812">Transmembrane</keyword>
<feature type="compositionally biased region" description="Basic and acidic residues" evidence="1">
    <location>
        <begin position="24"/>
        <end position="34"/>
    </location>
</feature>
<evidence type="ECO:0000256" key="2">
    <source>
        <dbReference type="SAM" id="Phobius"/>
    </source>
</evidence>
<dbReference type="InterPro" id="IPR015925">
    <property type="entry name" value="Ryanodine_IP3_receptor"/>
</dbReference>
<feature type="transmembrane region" description="Helical" evidence="2">
    <location>
        <begin position="92"/>
        <end position="110"/>
    </location>
</feature>
<evidence type="ECO:0000256" key="1">
    <source>
        <dbReference type="SAM" id="MobiDB-lite"/>
    </source>
</evidence>
<dbReference type="Proteomes" id="UP000250572">
    <property type="component" value="Unassembled WGS sequence"/>
</dbReference>
<feature type="domain" description="Ryanodine Receptor TM 4-6" evidence="3">
    <location>
        <begin position="11"/>
        <end position="114"/>
    </location>
</feature>
<dbReference type="PANTHER" id="PTHR46399">
    <property type="entry name" value="B30.2/SPRY DOMAIN-CONTAINING PROTEIN"/>
    <property type="match status" value="1"/>
</dbReference>
<dbReference type="GO" id="GO:0030018">
    <property type="term" value="C:Z disc"/>
    <property type="evidence" value="ECO:0007669"/>
    <property type="project" value="TreeGrafter"/>
</dbReference>
<dbReference type="GO" id="GO:0005219">
    <property type="term" value="F:ryanodine-sensitive calcium-release channel activity"/>
    <property type="evidence" value="ECO:0007669"/>
    <property type="project" value="InterPro"/>
</dbReference>
<dbReference type="Pfam" id="PF06459">
    <property type="entry name" value="RR_TM4-6"/>
    <property type="match status" value="1"/>
</dbReference>
<organism evidence="4 5">
    <name type="scientific">Gambusia affinis</name>
    <name type="common">Western mosquitofish</name>
    <name type="synonym">Heterandria affinis</name>
    <dbReference type="NCBI Taxonomy" id="33528"/>
    <lineage>
        <taxon>Eukaryota</taxon>
        <taxon>Metazoa</taxon>
        <taxon>Chordata</taxon>
        <taxon>Craniata</taxon>
        <taxon>Vertebrata</taxon>
        <taxon>Euteleostomi</taxon>
        <taxon>Actinopterygii</taxon>
        <taxon>Neopterygii</taxon>
        <taxon>Teleostei</taxon>
        <taxon>Neoteleostei</taxon>
        <taxon>Acanthomorphata</taxon>
        <taxon>Ovalentaria</taxon>
        <taxon>Atherinomorphae</taxon>
        <taxon>Cyprinodontiformes</taxon>
        <taxon>Poeciliidae</taxon>
        <taxon>Poeciliinae</taxon>
        <taxon>Gambusia</taxon>
    </lineage>
</organism>
<dbReference type="GO" id="GO:0006941">
    <property type="term" value="P:striated muscle contraction"/>
    <property type="evidence" value="ECO:0007669"/>
    <property type="project" value="TreeGrafter"/>
</dbReference>
<sequence length="116" mass="13817">MNMDTQHKALSMLHDFREEHVVKQEKQVKNEKMKSKVRKHHNSKSDEPDLQESAVLKKILAYQRKLLNQQSAVVSLLSLQNYFARNFYNMRMLALFVAFAINFILLFYKVTGNWVW</sequence>
<gene>
    <name evidence="4" type="ORF">CCH79_00016695</name>
</gene>
<dbReference type="EMBL" id="NHOQ01002872">
    <property type="protein sequence ID" value="PWA14117.1"/>
    <property type="molecule type" value="Genomic_DNA"/>
</dbReference>
<name>A0A315UPL3_GAMAF</name>
<dbReference type="GO" id="GO:0033017">
    <property type="term" value="C:sarcoplasmic reticulum membrane"/>
    <property type="evidence" value="ECO:0007669"/>
    <property type="project" value="TreeGrafter"/>
</dbReference>
<dbReference type="GO" id="GO:0005790">
    <property type="term" value="C:smooth endoplasmic reticulum"/>
    <property type="evidence" value="ECO:0007669"/>
    <property type="project" value="TreeGrafter"/>
</dbReference>
<evidence type="ECO:0000313" key="5">
    <source>
        <dbReference type="Proteomes" id="UP000250572"/>
    </source>
</evidence>